<organism evidence="2">
    <name type="scientific">Anopheles darlingi</name>
    <name type="common">Mosquito</name>
    <dbReference type="NCBI Taxonomy" id="43151"/>
    <lineage>
        <taxon>Eukaryota</taxon>
        <taxon>Metazoa</taxon>
        <taxon>Ecdysozoa</taxon>
        <taxon>Arthropoda</taxon>
        <taxon>Hexapoda</taxon>
        <taxon>Insecta</taxon>
        <taxon>Pterygota</taxon>
        <taxon>Neoptera</taxon>
        <taxon>Endopterygota</taxon>
        <taxon>Diptera</taxon>
        <taxon>Nematocera</taxon>
        <taxon>Culicoidea</taxon>
        <taxon>Culicidae</taxon>
        <taxon>Anophelinae</taxon>
        <taxon>Anopheles</taxon>
    </lineage>
</organism>
<keyword evidence="1" id="KW-1133">Transmembrane helix</keyword>
<keyword evidence="1" id="KW-0812">Transmembrane</keyword>
<feature type="transmembrane region" description="Helical" evidence="1">
    <location>
        <begin position="12"/>
        <end position="30"/>
    </location>
</feature>
<keyword evidence="1" id="KW-0472">Membrane</keyword>
<protein>
    <submittedName>
        <fullName evidence="2">Putative secreted protein</fullName>
    </submittedName>
</protein>
<evidence type="ECO:0000256" key="1">
    <source>
        <dbReference type="SAM" id="Phobius"/>
    </source>
</evidence>
<dbReference type="EMBL" id="GGFL01013795">
    <property type="protein sequence ID" value="MBW77973.1"/>
    <property type="molecule type" value="Transcribed_RNA"/>
</dbReference>
<sequence length="112" mass="12451">MAILRPRGDRFHFLTLFLAITHYAICTYIVSHNLNCWFPLPRSADQAANAQKSVRCPANGVGLGNEKKMISFNNAENGENVRDNSPFGFSTTLALRTVGVRSSVFCWSAGKW</sequence>
<reference evidence="2" key="1">
    <citation type="submission" date="2018-01" db="EMBL/GenBank/DDBJ databases">
        <title>An insight into the sialome of Amazonian anophelines.</title>
        <authorList>
            <person name="Ribeiro J.M."/>
            <person name="Scarpassa V."/>
            <person name="Calvo E."/>
        </authorList>
    </citation>
    <scope>NUCLEOTIDE SEQUENCE</scope>
</reference>
<accession>A0A2M4DK81</accession>
<evidence type="ECO:0000313" key="2">
    <source>
        <dbReference type="EMBL" id="MBW77973.1"/>
    </source>
</evidence>
<name>A0A2M4DK81_ANODA</name>
<dbReference type="AlphaFoldDB" id="A0A2M4DK81"/>
<proteinExistence type="predicted"/>